<dbReference type="RefSeq" id="WP_156718080.1">
    <property type="nucleotide sequence ID" value="NZ_CACRUN010000012.1"/>
</dbReference>
<gene>
    <name evidence="2" type="ORF">VALFYP47_00118</name>
</gene>
<dbReference type="EMBL" id="CACRUN010000012">
    <property type="protein sequence ID" value="VYT96066.1"/>
    <property type="molecule type" value="Genomic_DNA"/>
</dbReference>
<feature type="signal peptide" evidence="1">
    <location>
        <begin position="1"/>
        <end position="24"/>
    </location>
</feature>
<dbReference type="AlphaFoldDB" id="A0A6N3B2K1"/>
<evidence type="ECO:0000256" key="1">
    <source>
        <dbReference type="SAM" id="SignalP"/>
    </source>
</evidence>
<organism evidence="2">
    <name type="scientific">Veillonella atypica</name>
    <dbReference type="NCBI Taxonomy" id="39777"/>
    <lineage>
        <taxon>Bacteria</taxon>
        <taxon>Bacillati</taxon>
        <taxon>Bacillota</taxon>
        <taxon>Negativicutes</taxon>
        <taxon>Veillonellales</taxon>
        <taxon>Veillonellaceae</taxon>
        <taxon>Veillonella</taxon>
    </lineage>
</organism>
<sequence>MKKWLLLVMAFCCFLFGGFNTANADYPVYLNGDRNFILIATFRGTGYYLDRSSLVVQQYAPPQYIIAVNVVDVPQAYNGESTISRIQTDKFRYDWNTKSMYLFSNSKNTWSYMNPYGYKIDKYMIEIPAGEMAFYLAYNMKFYKSSSYFNSSLYKRI</sequence>
<reference evidence="2" key="1">
    <citation type="submission" date="2019-11" db="EMBL/GenBank/DDBJ databases">
        <authorList>
            <person name="Feng L."/>
        </authorList>
    </citation>
    <scope>NUCLEOTIDE SEQUENCE</scope>
    <source>
        <strain evidence="2">VatypicaLFYP47</strain>
    </source>
</reference>
<evidence type="ECO:0000313" key="2">
    <source>
        <dbReference type="EMBL" id="VYT96066.1"/>
    </source>
</evidence>
<proteinExistence type="predicted"/>
<feature type="chain" id="PRO_5026921692" description="DUF3997 domain-containing protein" evidence="1">
    <location>
        <begin position="25"/>
        <end position="157"/>
    </location>
</feature>
<name>A0A6N3B2K1_9FIRM</name>
<accession>A0A6N3B2K1</accession>
<evidence type="ECO:0008006" key="3">
    <source>
        <dbReference type="Google" id="ProtNLM"/>
    </source>
</evidence>
<keyword evidence="1" id="KW-0732">Signal</keyword>
<protein>
    <recommendedName>
        <fullName evidence="3">DUF3997 domain-containing protein</fullName>
    </recommendedName>
</protein>